<keyword evidence="3" id="KW-1133">Transmembrane helix</keyword>
<keyword evidence="5" id="KW-1185">Reference proteome</keyword>
<dbReference type="AlphaFoldDB" id="A0AA43QVB8"/>
<evidence type="ECO:0000313" key="5">
    <source>
        <dbReference type="Proteomes" id="UP001161017"/>
    </source>
</evidence>
<evidence type="ECO:0000313" key="4">
    <source>
        <dbReference type="EMBL" id="MDI1492967.1"/>
    </source>
</evidence>
<evidence type="ECO:0000256" key="1">
    <source>
        <dbReference type="ARBA" id="ARBA00023002"/>
    </source>
</evidence>
<dbReference type="InterPro" id="IPR047122">
    <property type="entry name" value="Trans-enoyl_RdTase-like"/>
</dbReference>
<reference evidence="4" key="1">
    <citation type="journal article" date="2023" name="Genome Biol. Evol.">
        <title>First Whole Genome Sequence and Flow Cytometry Genome Size Data for the Lichen-Forming Fungus Ramalina farinacea (Ascomycota).</title>
        <authorList>
            <person name="Llewellyn T."/>
            <person name="Mian S."/>
            <person name="Hill R."/>
            <person name="Leitch I.J."/>
            <person name="Gaya E."/>
        </authorList>
    </citation>
    <scope>NUCLEOTIDE SEQUENCE</scope>
    <source>
        <strain evidence="4">LIQ254RAFAR</strain>
    </source>
</reference>
<accession>A0AA43QVB8</accession>
<dbReference type="EMBL" id="JAPUFD010000022">
    <property type="protein sequence ID" value="MDI1492967.1"/>
    <property type="molecule type" value="Genomic_DNA"/>
</dbReference>
<sequence>MPSILPETDGDLNPQTSAKVNGATTNGNGLVHSEVDKDTFQHLPKQQQDVLVLHGPRQKYSLKTTGEVPELRSERASDTGVFGPSTDHPDVRKAAYQEYLVTTDFNVARLPASLSVDVAAALGVAFVSVFLALGISLGFNLTGTGKTNQSPNLPELLLKVDRDDVPRDVQEETFKGIKLAKLAGLRTIVVADVARSGAKLYNLGADVLVDRHDPYRAIEIIRSVTKGESRFGLDTVGKETAAHLQEKFQQSKGGLQSHLVGLTGLPKTKLPGIKYHNIPIKVFHEVPAIGEKTMDWLERLLIEESLHPPEVATVEGGLEGINRALDKLRSGTISGKRLVVPIEGNKPTESNDVGAANGVIKTKSAKDTLQYADKLNEDPSRIKFA</sequence>
<dbReference type="Proteomes" id="UP001161017">
    <property type="component" value="Unassembled WGS sequence"/>
</dbReference>
<dbReference type="GO" id="GO:0016651">
    <property type="term" value="F:oxidoreductase activity, acting on NAD(P)H"/>
    <property type="evidence" value="ECO:0007669"/>
    <property type="project" value="InterPro"/>
</dbReference>
<dbReference type="Gene3D" id="3.40.50.720">
    <property type="entry name" value="NAD(P)-binding Rossmann-like Domain"/>
    <property type="match status" value="1"/>
</dbReference>
<proteinExistence type="predicted"/>
<dbReference type="PANTHER" id="PTHR45348">
    <property type="entry name" value="HYPOTHETICAL OXIDOREDUCTASE (EUROFUNG)"/>
    <property type="match status" value="1"/>
</dbReference>
<comment type="caution">
    <text evidence="4">The sequence shown here is derived from an EMBL/GenBank/DDBJ whole genome shotgun (WGS) entry which is preliminary data.</text>
</comment>
<dbReference type="PANTHER" id="PTHR45348:SF2">
    <property type="entry name" value="ZINC-TYPE ALCOHOL DEHYDROGENASE-LIKE PROTEIN C2E1P3.01"/>
    <property type="match status" value="1"/>
</dbReference>
<feature type="region of interest" description="Disordered" evidence="2">
    <location>
        <begin position="65"/>
        <end position="88"/>
    </location>
</feature>
<dbReference type="InterPro" id="IPR036291">
    <property type="entry name" value="NAD(P)-bd_dom_sf"/>
</dbReference>
<name>A0AA43QVB8_9LECA</name>
<dbReference type="SUPFAM" id="SSF51735">
    <property type="entry name" value="NAD(P)-binding Rossmann-fold domains"/>
    <property type="match status" value="1"/>
</dbReference>
<evidence type="ECO:0000256" key="2">
    <source>
        <dbReference type="SAM" id="MobiDB-lite"/>
    </source>
</evidence>
<evidence type="ECO:0000256" key="3">
    <source>
        <dbReference type="SAM" id="Phobius"/>
    </source>
</evidence>
<gene>
    <name evidence="4" type="ORF">OHK93_004751</name>
</gene>
<feature type="transmembrane region" description="Helical" evidence="3">
    <location>
        <begin position="118"/>
        <end position="139"/>
    </location>
</feature>
<protein>
    <submittedName>
        <fullName evidence="4">Uncharacterized protein</fullName>
    </submittedName>
</protein>
<keyword evidence="3" id="KW-0812">Transmembrane</keyword>
<dbReference type="Gene3D" id="3.90.180.10">
    <property type="entry name" value="Medium-chain alcohol dehydrogenases, catalytic domain"/>
    <property type="match status" value="2"/>
</dbReference>
<keyword evidence="3" id="KW-0472">Membrane</keyword>
<keyword evidence="1" id="KW-0560">Oxidoreductase</keyword>
<organism evidence="4 5">
    <name type="scientific">Ramalina farinacea</name>
    <dbReference type="NCBI Taxonomy" id="258253"/>
    <lineage>
        <taxon>Eukaryota</taxon>
        <taxon>Fungi</taxon>
        <taxon>Dikarya</taxon>
        <taxon>Ascomycota</taxon>
        <taxon>Pezizomycotina</taxon>
        <taxon>Lecanoromycetes</taxon>
        <taxon>OSLEUM clade</taxon>
        <taxon>Lecanoromycetidae</taxon>
        <taxon>Lecanorales</taxon>
        <taxon>Lecanorineae</taxon>
        <taxon>Ramalinaceae</taxon>
        <taxon>Ramalina</taxon>
    </lineage>
</organism>